<dbReference type="PANTHER" id="PTHR32246:SF173">
    <property type="entry name" value="C2 DOMAIN-CONTAINING PROTEIN"/>
    <property type="match status" value="1"/>
</dbReference>
<reference evidence="3 4" key="1">
    <citation type="submission" date="2013-09" db="EMBL/GenBank/DDBJ databases">
        <title>Corchorus capsularis genome sequencing.</title>
        <authorList>
            <person name="Alam M."/>
            <person name="Haque M.S."/>
            <person name="Islam M.S."/>
            <person name="Emdad E.M."/>
            <person name="Islam M.M."/>
            <person name="Ahmed B."/>
            <person name="Halim A."/>
            <person name="Hossen Q.M.M."/>
            <person name="Hossain M.Z."/>
            <person name="Ahmed R."/>
            <person name="Khan M.M."/>
            <person name="Islam R."/>
            <person name="Rashid M.M."/>
            <person name="Khan S.A."/>
            <person name="Rahman M.S."/>
            <person name="Alam M."/>
        </authorList>
    </citation>
    <scope>NUCLEOTIDE SEQUENCE [LARGE SCALE GENOMIC DNA]</scope>
    <source>
        <strain evidence="4">cv. CVL-1</strain>
        <tissue evidence="3">Whole seedling</tissue>
    </source>
</reference>
<dbReference type="Gramene" id="OMO53544">
    <property type="protein sequence ID" value="OMO53544"/>
    <property type="gene ID" value="CCACVL1_28577"/>
</dbReference>
<organism evidence="3 4">
    <name type="scientific">Corchorus capsularis</name>
    <name type="common">Jute</name>
    <dbReference type="NCBI Taxonomy" id="210143"/>
    <lineage>
        <taxon>Eukaryota</taxon>
        <taxon>Viridiplantae</taxon>
        <taxon>Streptophyta</taxon>
        <taxon>Embryophyta</taxon>
        <taxon>Tracheophyta</taxon>
        <taxon>Spermatophyta</taxon>
        <taxon>Magnoliopsida</taxon>
        <taxon>eudicotyledons</taxon>
        <taxon>Gunneridae</taxon>
        <taxon>Pentapetalae</taxon>
        <taxon>rosids</taxon>
        <taxon>malvids</taxon>
        <taxon>Malvales</taxon>
        <taxon>Malvaceae</taxon>
        <taxon>Grewioideae</taxon>
        <taxon>Apeibeae</taxon>
        <taxon>Corchorus</taxon>
    </lineage>
</organism>
<keyword evidence="4" id="KW-1185">Reference proteome</keyword>
<dbReference type="OrthoDB" id="270970at2759"/>
<dbReference type="PROSITE" id="PS50004">
    <property type="entry name" value="C2"/>
    <property type="match status" value="1"/>
</dbReference>
<dbReference type="OMA" id="SIAGWSM"/>
<dbReference type="InterPro" id="IPR044750">
    <property type="entry name" value="C2_SRC2/BAP"/>
</dbReference>
<dbReference type="Gene3D" id="2.60.40.150">
    <property type="entry name" value="C2 domain"/>
    <property type="match status" value="1"/>
</dbReference>
<dbReference type="InterPro" id="IPR035892">
    <property type="entry name" value="C2_domain_sf"/>
</dbReference>
<proteinExistence type="predicted"/>
<dbReference type="STRING" id="210143.A0A1R3G642"/>
<gene>
    <name evidence="3" type="ORF">CCACVL1_28577</name>
</gene>
<comment type="caution">
    <text evidence="3">The sequence shown here is derived from an EMBL/GenBank/DDBJ whole genome shotgun (WGS) entry which is preliminary data.</text>
</comment>
<evidence type="ECO:0000313" key="3">
    <source>
        <dbReference type="EMBL" id="OMO53544.1"/>
    </source>
</evidence>
<dbReference type="SMART" id="SM00239">
    <property type="entry name" value="C2"/>
    <property type="match status" value="1"/>
</dbReference>
<evidence type="ECO:0000259" key="2">
    <source>
        <dbReference type="PROSITE" id="PS50004"/>
    </source>
</evidence>
<accession>A0A1R3G642</accession>
<feature type="domain" description="C2" evidence="2">
    <location>
        <begin position="1"/>
        <end position="112"/>
    </location>
</feature>
<dbReference type="CDD" id="cd04051">
    <property type="entry name" value="C2_SRC2_like"/>
    <property type="match status" value="1"/>
</dbReference>
<dbReference type="GO" id="GO:0006952">
    <property type="term" value="P:defense response"/>
    <property type="evidence" value="ECO:0007669"/>
    <property type="project" value="InterPro"/>
</dbReference>
<dbReference type="EMBL" id="AWWV01015166">
    <property type="protein sequence ID" value="OMO53544.1"/>
    <property type="molecule type" value="Genomic_DNA"/>
</dbReference>
<dbReference type="SUPFAM" id="SSF49562">
    <property type="entry name" value="C2 domain (Calcium/lipid-binding domain, CaLB)"/>
    <property type="match status" value="1"/>
</dbReference>
<name>A0A1R3G642_COCAP</name>
<dbReference type="PANTHER" id="PTHR32246">
    <property type="entry name" value="INGRESSION PROTEIN FIC1"/>
    <property type="match status" value="1"/>
</dbReference>
<protein>
    <submittedName>
        <fullName evidence="3">C2 calcium-dependent membrane targeting</fullName>
    </submittedName>
</protein>
<sequence>MSLEITVVSAKDLKDVNLFTTMDVYAVVSIVSMIREHGTAQRTPVDKDCGSSPEWNYSMKFNIEEALAQPNGFYLYFRLKSDRRLLGDKEIGDVMVPIKELLDHNNGNEKVKSYDVKTPFGWGKGKLEKKGILNFSYKFGEKFENPVPQPTGTYKFGDLFEKPVPQLRRTYKFREEKFEKLVPQPRVPAAGPAMNKDKHRKKKKSSSESDCICCFEFNFDSD</sequence>
<dbReference type="Proteomes" id="UP000188268">
    <property type="component" value="Unassembled WGS sequence"/>
</dbReference>
<evidence type="ECO:0000313" key="4">
    <source>
        <dbReference type="Proteomes" id="UP000188268"/>
    </source>
</evidence>
<evidence type="ECO:0000256" key="1">
    <source>
        <dbReference type="SAM" id="MobiDB-lite"/>
    </source>
</evidence>
<dbReference type="InterPro" id="IPR000008">
    <property type="entry name" value="C2_dom"/>
</dbReference>
<dbReference type="Pfam" id="PF00168">
    <property type="entry name" value="C2"/>
    <property type="match status" value="1"/>
</dbReference>
<feature type="region of interest" description="Disordered" evidence="1">
    <location>
        <begin position="184"/>
        <end position="209"/>
    </location>
</feature>
<dbReference type="AlphaFoldDB" id="A0A1R3G642"/>